<feature type="disulfide bond" evidence="9">
    <location>
        <begin position="161"/>
        <end position="179"/>
    </location>
</feature>
<evidence type="ECO:0000256" key="5">
    <source>
        <dbReference type="ARBA" id="ARBA00023136"/>
    </source>
</evidence>
<keyword evidence="8" id="KW-0325">Glycoprotein</keyword>
<evidence type="ECO:0000256" key="8">
    <source>
        <dbReference type="ARBA" id="ARBA00023180"/>
    </source>
</evidence>
<dbReference type="InterPro" id="IPR002172">
    <property type="entry name" value="LDrepeatLR_classA_rpt"/>
</dbReference>
<evidence type="ECO:0000256" key="2">
    <source>
        <dbReference type="ARBA" id="ARBA00022692"/>
    </source>
</evidence>
<dbReference type="PROSITE" id="PS50068">
    <property type="entry name" value="LDLRA_2"/>
    <property type="match status" value="2"/>
</dbReference>
<dbReference type="PANTHER" id="PTHR22722:SF14">
    <property type="entry name" value="MEGALIN, ISOFORM A"/>
    <property type="match status" value="1"/>
</dbReference>
<evidence type="ECO:0000256" key="4">
    <source>
        <dbReference type="ARBA" id="ARBA00022989"/>
    </source>
</evidence>
<keyword evidence="3" id="KW-0677">Repeat</keyword>
<dbReference type="AlphaFoldDB" id="A0ABD0LTY2"/>
<comment type="caution">
    <text evidence="9">Lacks conserved residue(s) required for the propagation of feature annotation.</text>
</comment>
<feature type="disulfide bond" evidence="9">
    <location>
        <begin position="154"/>
        <end position="166"/>
    </location>
</feature>
<dbReference type="GO" id="GO:0016020">
    <property type="term" value="C:membrane"/>
    <property type="evidence" value="ECO:0007669"/>
    <property type="project" value="UniProtKB-SubCell"/>
</dbReference>
<keyword evidence="2" id="KW-0812">Transmembrane</keyword>
<dbReference type="InterPro" id="IPR023415">
    <property type="entry name" value="LDLR_class-A_CS"/>
</dbReference>
<dbReference type="Gene3D" id="4.10.400.10">
    <property type="entry name" value="Low-density Lipoprotein Receptor"/>
    <property type="match status" value="2"/>
</dbReference>
<evidence type="ECO:0000256" key="1">
    <source>
        <dbReference type="ARBA" id="ARBA00004167"/>
    </source>
</evidence>
<protein>
    <submittedName>
        <fullName evidence="10">Uncharacterized protein</fullName>
    </submittedName>
</protein>
<dbReference type="PRINTS" id="PR00261">
    <property type="entry name" value="LDLRECEPTOR"/>
</dbReference>
<dbReference type="SMART" id="SM00192">
    <property type="entry name" value="LDLa"/>
    <property type="match status" value="2"/>
</dbReference>
<keyword evidence="6 9" id="KW-1015">Disulfide bond</keyword>
<name>A0ABD0LTY2_9CAEN</name>
<keyword evidence="4" id="KW-1133">Transmembrane helix</keyword>
<feature type="disulfide bond" evidence="9">
    <location>
        <begin position="134"/>
        <end position="149"/>
    </location>
</feature>
<dbReference type="InterPro" id="IPR051221">
    <property type="entry name" value="LDLR-related"/>
</dbReference>
<organism evidence="10 11">
    <name type="scientific">Batillaria attramentaria</name>
    <dbReference type="NCBI Taxonomy" id="370345"/>
    <lineage>
        <taxon>Eukaryota</taxon>
        <taxon>Metazoa</taxon>
        <taxon>Spiralia</taxon>
        <taxon>Lophotrochozoa</taxon>
        <taxon>Mollusca</taxon>
        <taxon>Gastropoda</taxon>
        <taxon>Caenogastropoda</taxon>
        <taxon>Sorbeoconcha</taxon>
        <taxon>Cerithioidea</taxon>
        <taxon>Batillariidae</taxon>
        <taxon>Batillaria</taxon>
    </lineage>
</organism>
<sequence length="543" mass="61024">MAYYTFFERTRERDFCAYFCRCRVNGIFVLKDEGCWFRRTQDYLCELETTAVDTGNTARPDSQELGIVIAIPKLWMFSSTVSYTECPAGHVTHDFLACDVQSACWSPGDLLTSCLVLLFQCTNGFERVHYTFVCDYRPDCSDASDEKFCVFPPCRITEFSCGNQQCLPHEQLCDGVEQCANGADEKVCLNSEFLSVTDIMPPASIDFVNGKLSVTPLDVSRISSLELNVHLVHMFPNLETLNMSGSDVDRVLYTTTPVEGVVPSDRTCSIKRNGDMTLFSGEHYKRVVVLPCKYRLAEFKCHGFQVKVIPGSRMEADTGCFTPDTVYVRVDHIADKKHWRGRTSNRLVVKQNTEGSVWRTQGGDLPRIKHEYDEKRKAAVVSKVNKFEVVFRNLDDNGDDAGVEVTCFSDDNFENTEYPKSLCDVLGCKTTSFRKILSYDILNQNILQSRWCDDLAATFQECEQSDQVGAVQTCNGLAERSNVAMCLAAEDRAIADNYVDCVNYVCSKDASACTRLKDDVTKNGCPAQTAELFPFIKDCFAGK</sequence>
<evidence type="ECO:0000313" key="10">
    <source>
        <dbReference type="EMBL" id="KAK7502648.1"/>
    </source>
</evidence>
<evidence type="ECO:0000313" key="11">
    <source>
        <dbReference type="Proteomes" id="UP001519460"/>
    </source>
</evidence>
<keyword evidence="7" id="KW-0675">Receptor</keyword>
<dbReference type="SUPFAM" id="SSF57424">
    <property type="entry name" value="LDL receptor-like module"/>
    <property type="match status" value="2"/>
</dbReference>
<proteinExistence type="predicted"/>
<dbReference type="EMBL" id="JACVVK020000025">
    <property type="protein sequence ID" value="KAK7502648.1"/>
    <property type="molecule type" value="Genomic_DNA"/>
</dbReference>
<evidence type="ECO:0000256" key="3">
    <source>
        <dbReference type="ARBA" id="ARBA00022737"/>
    </source>
</evidence>
<dbReference type="PROSITE" id="PS01209">
    <property type="entry name" value="LDLRA_1"/>
    <property type="match status" value="1"/>
</dbReference>
<feature type="disulfide bond" evidence="9">
    <location>
        <begin position="173"/>
        <end position="188"/>
    </location>
</feature>
<dbReference type="Proteomes" id="UP001519460">
    <property type="component" value="Unassembled WGS sequence"/>
</dbReference>
<keyword evidence="11" id="KW-1185">Reference proteome</keyword>
<gene>
    <name evidence="10" type="ORF">BaRGS_00006223</name>
</gene>
<accession>A0ABD0LTY2</accession>
<keyword evidence="5" id="KW-0472">Membrane</keyword>
<dbReference type="InterPro" id="IPR036055">
    <property type="entry name" value="LDL_receptor-like_sf"/>
</dbReference>
<dbReference type="PANTHER" id="PTHR22722">
    <property type="entry name" value="LOW-DENSITY LIPOPROTEIN RECEPTOR-RELATED PROTEIN 2-RELATED"/>
    <property type="match status" value="1"/>
</dbReference>
<reference evidence="10 11" key="1">
    <citation type="journal article" date="2023" name="Sci. Data">
        <title>Genome assembly of the Korean intertidal mud-creeper Batillaria attramentaria.</title>
        <authorList>
            <person name="Patra A.K."/>
            <person name="Ho P.T."/>
            <person name="Jun S."/>
            <person name="Lee S.J."/>
            <person name="Kim Y."/>
            <person name="Won Y.J."/>
        </authorList>
    </citation>
    <scope>NUCLEOTIDE SEQUENCE [LARGE SCALE GENOMIC DNA]</scope>
    <source>
        <strain evidence="10">Wonlab-2016</strain>
    </source>
</reference>
<dbReference type="CDD" id="cd00112">
    <property type="entry name" value="LDLa"/>
    <property type="match status" value="2"/>
</dbReference>
<evidence type="ECO:0000256" key="7">
    <source>
        <dbReference type="ARBA" id="ARBA00023170"/>
    </source>
</evidence>
<comment type="caution">
    <text evidence="10">The sequence shown here is derived from an EMBL/GenBank/DDBJ whole genome shotgun (WGS) entry which is preliminary data.</text>
</comment>
<evidence type="ECO:0000256" key="6">
    <source>
        <dbReference type="ARBA" id="ARBA00023157"/>
    </source>
</evidence>
<evidence type="ECO:0000256" key="9">
    <source>
        <dbReference type="PROSITE-ProRule" id="PRU00124"/>
    </source>
</evidence>
<comment type="subcellular location">
    <subcellularLocation>
        <location evidence="1">Membrane</location>
        <topology evidence="1">Single-pass membrane protein</topology>
    </subcellularLocation>
</comment>
<dbReference type="Pfam" id="PF00057">
    <property type="entry name" value="Ldl_recept_a"/>
    <property type="match status" value="2"/>
</dbReference>